<keyword evidence="3 4" id="KW-0732">Signal</keyword>
<dbReference type="NCBIfam" id="NF037995">
    <property type="entry name" value="TRAP_S1"/>
    <property type="match status" value="1"/>
</dbReference>
<dbReference type="Proteomes" id="UP000249590">
    <property type="component" value="Unassembled WGS sequence"/>
</dbReference>
<reference evidence="5 6" key="1">
    <citation type="submission" date="2018-05" db="EMBL/GenBank/DDBJ databases">
        <title>Acuticoccus sediminis sp. nov., isolated from deep-sea sediment of Indian Ocean.</title>
        <authorList>
            <person name="Liu X."/>
            <person name="Lai Q."/>
            <person name="Du Y."/>
            <person name="Sun F."/>
            <person name="Zhang X."/>
            <person name="Wang S."/>
            <person name="Shao Z."/>
        </authorList>
    </citation>
    <scope>NUCLEOTIDE SEQUENCE [LARGE SCALE GENOMIC DNA]</scope>
    <source>
        <strain evidence="5 6">PTG4-2</strain>
    </source>
</reference>
<comment type="similarity">
    <text evidence="1">Belongs to the bacterial solute-binding protein 7 family.</text>
</comment>
<dbReference type="NCBIfam" id="TIGR00787">
    <property type="entry name" value="dctP"/>
    <property type="match status" value="1"/>
</dbReference>
<dbReference type="GO" id="GO:0030288">
    <property type="term" value="C:outer membrane-bounded periplasmic space"/>
    <property type="evidence" value="ECO:0007669"/>
    <property type="project" value="InterPro"/>
</dbReference>
<dbReference type="InterPro" id="IPR004682">
    <property type="entry name" value="TRAP_DctP"/>
</dbReference>
<feature type="signal peptide" evidence="4">
    <location>
        <begin position="1"/>
        <end position="31"/>
    </location>
</feature>
<keyword evidence="6" id="KW-1185">Reference proteome</keyword>
<organism evidence="5 6">
    <name type="scientific">Acuticoccus sediminis</name>
    <dbReference type="NCBI Taxonomy" id="2184697"/>
    <lineage>
        <taxon>Bacteria</taxon>
        <taxon>Pseudomonadati</taxon>
        <taxon>Pseudomonadota</taxon>
        <taxon>Alphaproteobacteria</taxon>
        <taxon>Hyphomicrobiales</taxon>
        <taxon>Amorphaceae</taxon>
        <taxon>Acuticoccus</taxon>
    </lineage>
</organism>
<keyword evidence="2" id="KW-0813">Transport</keyword>
<accession>A0A8B2NNU5</accession>
<dbReference type="PANTHER" id="PTHR33376">
    <property type="match status" value="1"/>
</dbReference>
<protein>
    <submittedName>
        <fullName evidence="5">TRAP transporter substrate-binding protein</fullName>
    </submittedName>
</protein>
<evidence type="ECO:0000313" key="6">
    <source>
        <dbReference type="Proteomes" id="UP000249590"/>
    </source>
</evidence>
<dbReference type="SUPFAM" id="SSF53850">
    <property type="entry name" value="Periplasmic binding protein-like II"/>
    <property type="match status" value="1"/>
</dbReference>
<dbReference type="PIRSF" id="PIRSF006470">
    <property type="entry name" value="DctB"/>
    <property type="match status" value="1"/>
</dbReference>
<dbReference type="GO" id="GO:0055085">
    <property type="term" value="P:transmembrane transport"/>
    <property type="evidence" value="ECO:0007669"/>
    <property type="project" value="InterPro"/>
</dbReference>
<proteinExistence type="inferred from homology"/>
<evidence type="ECO:0000256" key="1">
    <source>
        <dbReference type="ARBA" id="ARBA00009023"/>
    </source>
</evidence>
<gene>
    <name evidence="5" type="ORF">DLJ53_29595</name>
</gene>
<comment type="caution">
    <text evidence="5">The sequence shown here is derived from an EMBL/GenBank/DDBJ whole genome shotgun (WGS) entry which is preliminary data.</text>
</comment>
<dbReference type="EMBL" id="QHHQ01000009">
    <property type="protein sequence ID" value="RAH97352.1"/>
    <property type="molecule type" value="Genomic_DNA"/>
</dbReference>
<dbReference type="Pfam" id="PF03480">
    <property type="entry name" value="DctP"/>
    <property type="match status" value="1"/>
</dbReference>
<evidence type="ECO:0000313" key="5">
    <source>
        <dbReference type="EMBL" id="RAH97352.1"/>
    </source>
</evidence>
<dbReference type="Gene3D" id="3.40.190.170">
    <property type="entry name" value="Bacterial extracellular solute-binding protein, family 7"/>
    <property type="match status" value="1"/>
</dbReference>
<evidence type="ECO:0000256" key="2">
    <source>
        <dbReference type="ARBA" id="ARBA00022448"/>
    </source>
</evidence>
<evidence type="ECO:0000256" key="3">
    <source>
        <dbReference type="ARBA" id="ARBA00022729"/>
    </source>
</evidence>
<dbReference type="AlphaFoldDB" id="A0A8B2NNU5"/>
<sequence>MRRQTTSGGLLMKAFPHRARALAAVATFALAGTLSGGAASAQTAKFSYPVARESTMGQTVDRFVELVTEKSGGAVKVRAFPAAQIGNEIDSISAAQGGIIEMAVTTTAGLAALVPEFNLFNLPFQFASYEQLDDVTRSPVSETILAKLEPANLKGLCFWDYGFRNITNNKRPVTKLEDVKGLRVRTIQNGVYIDSLAALGINPTPLPYPETFTALETGAIDGNEIANDVTRSTSFYEVQDYLTETKHFTTISVVYASKKFWDGLDEAQKGAVQEACAEASQYNRQIINDQAGETLQFLKDKGMQIDEISEANLEAFREAVQPVKDKVNGGLDPEIVSAFYKQLDASATAD</sequence>
<dbReference type="InterPro" id="IPR018389">
    <property type="entry name" value="DctP_fam"/>
</dbReference>
<name>A0A8B2NNU5_9HYPH</name>
<feature type="chain" id="PRO_5032843229" evidence="4">
    <location>
        <begin position="32"/>
        <end position="350"/>
    </location>
</feature>
<dbReference type="PANTHER" id="PTHR33376:SF7">
    <property type="entry name" value="C4-DICARBOXYLATE-BINDING PROTEIN DCTB"/>
    <property type="match status" value="1"/>
</dbReference>
<dbReference type="InterPro" id="IPR038404">
    <property type="entry name" value="TRAP_DctP_sf"/>
</dbReference>
<evidence type="ECO:0000256" key="4">
    <source>
        <dbReference type="SAM" id="SignalP"/>
    </source>
</evidence>